<sequence length="234" mass="26609">VTLSHMHPTMELIEQSEMRWSSQEAAYPYEMQQHQQQQQFVAQQQQQQHFLQQTFCQAHSSSKYHRSMQLPLQLPAVESAIGGPWETCEQHFGSLDGHPFDLHSLHGLDPNHHMHPTSIARRNERERNRVKTINSTFLKLRAHLPGTSNNKSKKLSKVQILRSAIQYINQLGDILHAQGGDAGSLMAKLSPSRSQNAQVSSTSRDDDASEKDESSEKDDDEIESADIAHLDWLQ</sequence>
<accession>C6GCQ8</accession>
<dbReference type="PROSITE" id="PS50888">
    <property type="entry name" value="BHLH"/>
    <property type="match status" value="1"/>
</dbReference>
<dbReference type="PANTHER" id="PTHR23349:SF108">
    <property type="entry name" value="BHLH DOMAIN-CONTAINING PROTEIN"/>
    <property type="match status" value="1"/>
</dbReference>
<dbReference type="PANTHER" id="PTHR23349">
    <property type="entry name" value="BASIC HELIX-LOOP-HELIX TRANSCRIPTION FACTOR, TWIST"/>
    <property type="match status" value="1"/>
</dbReference>
<dbReference type="CDD" id="cd11418">
    <property type="entry name" value="bHLH_TS_ASCL"/>
    <property type="match status" value="1"/>
</dbReference>
<dbReference type="InterPro" id="IPR036638">
    <property type="entry name" value="HLH_DNA-bd_sf"/>
</dbReference>
<keyword evidence="1" id="KW-0238">DNA-binding</keyword>
<dbReference type="GO" id="GO:0046983">
    <property type="term" value="F:protein dimerization activity"/>
    <property type="evidence" value="ECO:0007669"/>
    <property type="project" value="InterPro"/>
</dbReference>
<feature type="region of interest" description="Disordered" evidence="2">
    <location>
        <begin position="186"/>
        <end position="234"/>
    </location>
</feature>
<dbReference type="EMBL" id="FJ830865">
    <property type="protein sequence ID" value="ACS36112.1"/>
    <property type="molecule type" value="mRNA"/>
</dbReference>
<organism evidence="4">
    <name type="scientific">Capitella teleta</name>
    <name type="common">Polychaete worm</name>
    <dbReference type="NCBI Taxonomy" id="283909"/>
    <lineage>
        <taxon>Eukaryota</taxon>
        <taxon>Metazoa</taxon>
        <taxon>Spiralia</taxon>
        <taxon>Lophotrochozoa</taxon>
        <taxon>Annelida</taxon>
        <taxon>Polychaeta</taxon>
        <taxon>Sedentaria</taxon>
        <taxon>Scolecida</taxon>
        <taxon>Capitellidae</taxon>
        <taxon>Capitella</taxon>
    </lineage>
</organism>
<dbReference type="GO" id="GO:0000977">
    <property type="term" value="F:RNA polymerase II transcription regulatory region sequence-specific DNA binding"/>
    <property type="evidence" value="ECO:0007669"/>
    <property type="project" value="TreeGrafter"/>
</dbReference>
<feature type="compositionally biased region" description="Polar residues" evidence="2">
    <location>
        <begin position="191"/>
        <end position="202"/>
    </location>
</feature>
<dbReference type="InterPro" id="IPR011598">
    <property type="entry name" value="bHLH_dom"/>
</dbReference>
<evidence type="ECO:0000313" key="4">
    <source>
        <dbReference type="EMBL" id="ACS36112.1"/>
    </source>
</evidence>
<dbReference type="Pfam" id="PF00010">
    <property type="entry name" value="HLH"/>
    <property type="match status" value="1"/>
</dbReference>
<dbReference type="AlphaFoldDB" id="C6GCQ8"/>
<dbReference type="InterPro" id="IPR050283">
    <property type="entry name" value="E-box_TF_Regulators"/>
</dbReference>
<dbReference type="SMART" id="SM00353">
    <property type="entry name" value="HLH"/>
    <property type="match status" value="1"/>
</dbReference>
<dbReference type="SUPFAM" id="SSF47459">
    <property type="entry name" value="HLH, helix-loop-helix DNA-binding domain"/>
    <property type="match status" value="1"/>
</dbReference>
<evidence type="ECO:0000256" key="2">
    <source>
        <dbReference type="SAM" id="MobiDB-lite"/>
    </source>
</evidence>
<proteinExistence type="evidence at transcript level"/>
<protein>
    <submittedName>
        <fullName evidence="4">Achaete-scute-like protein 2</fullName>
    </submittedName>
</protein>
<evidence type="ECO:0000256" key="1">
    <source>
        <dbReference type="ARBA" id="ARBA00023125"/>
    </source>
</evidence>
<dbReference type="GO" id="GO:0000981">
    <property type="term" value="F:DNA-binding transcription factor activity, RNA polymerase II-specific"/>
    <property type="evidence" value="ECO:0007669"/>
    <property type="project" value="TreeGrafter"/>
</dbReference>
<dbReference type="GO" id="GO:0032502">
    <property type="term" value="P:developmental process"/>
    <property type="evidence" value="ECO:0007669"/>
    <property type="project" value="TreeGrafter"/>
</dbReference>
<feature type="compositionally biased region" description="Basic and acidic residues" evidence="2">
    <location>
        <begin position="203"/>
        <end position="214"/>
    </location>
</feature>
<evidence type="ECO:0000259" key="3">
    <source>
        <dbReference type="PROSITE" id="PS50888"/>
    </source>
</evidence>
<feature type="compositionally biased region" description="Acidic residues" evidence="2">
    <location>
        <begin position="215"/>
        <end position="224"/>
    </location>
</feature>
<dbReference type="Gene3D" id="4.10.280.10">
    <property type="entry name" value="Helix-loop-helix DNA-binding domain"/>
    <property type="match status" value="1"/>
</dbReference>
<feature type="non-terminal residue" evidence="4">
    <location>
        <position position="1"/>
    </location>
</feature>
<reference evidence="4" key="1">
    <citation type="journal article" date="2009" name="Dev. Biol.">
        <title>Neurogenesis in an annelid: characterization of brain neural precursors in the polychaete Capitella sp. I.</title>
        <authorList>
            <person name="Meyer N.P."/>
            <person name="Seaver E.C."/>
        </authorList>
    </citation>
    <scope>NUCLEOTIDE SEQUENCE</scope>
</reference>
<name>C6GCQ8_CAPTE</name>
<feature type="domain" description="BHLH" evidence="3">
    <location>
        <begin position="117"/>
        <end position="171"/>
    </location>
</feature>